<keyword evidence="5" id="KW-0460">Magnesium</keyword>
<dbReference type="SUPFAM" id="SSF48576">
    <property type="entry name" value="Terpenoid synthases"/>
    <property type="match status" value="1"/>
</dbReference>
<dbReference type="NCBIfam" id="NF008140">
    <property type="entry name" value="PRK10888.1"/>
    <property type="match status" value="1"/>
</dbReference>
<dbReference type="SFLD" id="SFLDS00005">
    <property type="entry name" value="Isoprenoid_Synthase_Type_I"/>
    <property type="match status" value="1"/>
</dbReference>
<comment type="similarity">
    <text evidence="2">Belongs to the FPP/GGPP synthase family.</text>
</comment>
<dbReference type="PROSITE" id="PS00444">
    <property type="entry name" value="POLYPRENYL_SYNTHASE_2"/>
    <property type="match status" value="1"/>
</dbReference>
<dbReference type="InterPro" id="IPR033749">
    <property type="entry name" value="Polyprenyl_synt_CS"/>
</dbReference>
<proteinExistence type="inferred from homology"/>
<dbReference type="FunFam" id="1.10.600.10:FF:000002">
    <property type="entry name" value="Octaprenyl diphosphate synthase"/>
    <property type="match status" value="1"/>
</dbReference>
<evidence type="ECO:0000256" key="3">
    <source>
        <dbReference type="ARBA" id="ARBA00022679"/>
    </source>
</evidence>
<protein>
    <submittedName>
        <fullName evidence="6">Octaprenyl diphosphate synthase</fullName>
        <ecNumber evidence="6">2.5.1.90</ecNumber>
    </submittedName>
</protein>
<dbReference type="InterPro" id="IPR000092">
    <property type="entry name" value="Polyprenyl_synt"/>
</dbReference>
<evidence type="ECO:0000256" key="2">
    <source>
        <dbReference type="ARBA" id="ARBA00006706"/>
    </source>
</evidence>
<dbReference type="EC" id="2.5.1.90" evidence="6"/>
<accession>A0A3B0ZX95</accession>
<dbReference type="GO" id="GO:0008299">
    <property type="term" value="P:isoprenoid biosynthetic process"/>
    <property type="evidence" value="ECO:0007669"/>
    <property type="project" value="InterPro"/>
</dbReference>
<keyword evidence="3 6" id="KW-0808">Transferase</keyword>
<evidence type="ECO:0000313" key="6">
    <source>
        <dbReference type="EMBL" id="VAW98225.1"/>
    </source>
</evidence>
<name>A0A3B0ZX95_9ZZZZ</name>
<reference evidence="6" key="1">
    <citation type="submission" date="2018-06" db="EMBL/GenBank/DDBJ databases">
        <authorList>
            <person name="Zhirakovskaya E."/>
        </authorList>
    </citation>
    <scope>NUCLEOTIDE SEQUENCE</scope>
</reference>
<evidence type="ECO:0000256" key="4">
    <source>
        <dbReference type="ARBA" id="ARBA00022723"/>
    </source>
</evidence>
<dbReference type="Pfam" id="PF00348">
    <property type="entry name" value="polyprenyl_synt"/>
    <property type="match status" value="1"/>
</dbReference>
<evidence type="ECO:0000256" key="5">
    <source>
        <dbReference type="ARBA" id="ARBA00022842"/>
    </source>
</evidence>
<dbReference type="Gene3D" id="1.10.600.10">
    <property type="entry name" value="Farnesyl Diphosphate Synthase"/>
    <property type="match status" value="1"/>
</dbReference>
<dbReference type="PANTHER" id="PTHR12001">
    <property type="entry name" value="GERANYLGERANYL PYROPHOSPHATE SYNTHASE"/>
    <property type="match status" value="1"/>
</dbReference>
<dbReference type="InterPro" id="IPR008949">
    <property type="entry name" value="Isoprenoid_synthase_dom_sf"/>
</dbReference>
<dbReference type="GO" id="GO:0046872">
    <property type="term" value="F:metal ion binding"/>
    <property type="evidence" value="ECO:0007669"/>
    <property type="project" value="UniProtKB-KW"/>
</dbReference>
<dbReference type="GO" id="GO:0106350">
    <property type="term" value="F:all-trans-octaprenyl-diphosphate synthase activity"/>
    <property type="evidence" value="ECO:0007669"/>
    <property type="project" value="UniProtKB-EC"/>
</dbReference>
<organism evidence="6">
    <name type="scientific">hydrothermal vent metagenome</name>
    <dbReference type="NCBI Taxonomy" id="652676"/>
    <lineage>
        <taxon>unclassified sequences</taxon>
        <taxon>metagenomes</taxon>
        <taxon>ecological metagenomes</taxon>
    </lineage>
</organism>
<gene>
    <name evidence="6" type="ORF">MNBD_GAMMA19-1435</name>
</gene>
<dbReference type="EMBL" id="UOFV01000136">
    <property type="protein sequence ID" value="VAW98225.1"/>
    <property type="molecule type" value="Genomic_DNA"/>
</dbReference>
<dbReference type="PANTHER" id="PTHR12001:SF69">
    <property type="entry name" value="ALL TRANS-POLYPRENYL-DIPHOSPHATE SYNTHASE PDSS1"/>
    <property type="match status" value="1"/>
</dbReference>
<dbReference type="AlphaFoldDB" id="A0A3B0ZX95"/>
<keyword evidence="4" id="KW-0479">Metal-binding</keyword>
<comment type="cofactor">
    <cofactor evidence="1">
        <name>Mg(2+)</name>
        <dbReference type="ChEBI" id="CHEBI:18420"/>
    </cofactor>
</comment>
<dbReference type="PROSITE" id="PS00723">
    <property type="entry name" value="POLYPRENYL_SYNTHASE_1"/>
    <property type="match status" value="1"/>
</dbReference>
<dbReference type="CDD" id="cd00685">
    <property type="entry name" value="Trans_IPPS_HT"/>
    <property type="match status" value="1"/>
</dbReference>
<sequence>MLSSTFNNNAEALTETPAGVPAPQTIEHVNELVAADMAAVNQLIETRLQSEVVLVNQVSGYIIHSGGKRLRPMLVLLSARAFGYTGEQHFNLAAIVEFIHTATLLHDDVVDASDRRRGRETANALWGNEAAVLVGDFLYSRAFQMMVDVQRMRVMDILAHATNVIAEGEVLQLLNCNDPDTTEQRYLDVIHCKTAKLFEAAAQLGAILCDATPEQEQAMAKYGMHLGTAFQLVDDVLDYSASSETMGKNVGDDLAEGKPTLPLIRTMRQGTKAQSALIRKAIETGGRDNIAEVMAAIESTDAIEYTARKAREEADLAIAQLQNIPASNYTDALKTLADFSVSRTY</sequence>
<evidence type="ECO:0000256" key="1">
    <source>
        <dbReference type="ARBA" id="ARBA00001946"/>
    </source>
</evidence>